<name>A0ABY2ZGE7_9GAMM</name>
<dbReference type="Gene3D" id="2.60.40.1570">
    <property type="entry name" value="Dr adhesin"/>
    <property type="match status" value="1"/>
</dbReference>
<evidence type="ECO:0000256" key="2">
    <source>
        <dbReference type="SAM" id="SignalP"/>
    </source>
</evidence>
<feature type="chain" id="PRO_5045424873" evidence="2">
    <location>
        <begin position="27"/>
        <end position="150"/>
    </location>
</feature>
<evidence type="ECO:0000313" key="3">
    <source>
        <dbReference type="EMBL" id="TPV33560.1"/>
    </source>
</evidence>
<dbReference type="EMBL" id="VHJB01000073">
    <property type="protein sequence ID" value="TPV33560.1"/>
    <property type="molecule type" value="Genomic_DNA"/>
</dbReference>
<proteinExistence type="predicted"/>
<dbReference type="InterPro" id="IPR008394">
    <property type="entry name" value="AfaD"/>
</dbReference>
<dbReference type="CDD" id="cd18776">
    <property type="entry name" value="AfaD-like"/>
    <property type="match status" value="1"/>
</dbReference>
<feature type="signal peptide" evidence="2">
    <location>
        <begin position="1"/>
        <end position="26"/>
    </location>
</feature>
<keyword evidence="4" id="KW-1185">Reference proteome</keyword>
<organism evidence="3 4">
    <name type="scientific">Pantoea eucalypti</name>
    <dbReference type="NCBI Taxonomy" id="470933"/>
    <lineage>
        <taxon>Bacteria</taxon>
        <taxon>Pseudomonadati</taxon>
        <taxon>Pseudomonadota</taxon>
        <taxon>Gammaproteobacteria</taxon>
        <taxon>Enterobacterales</taxon>
        <taxon>Erwiniaceae</taxon>
        <taxon>Pantoea</taxon>
    </lineage>
</organism>
<keyword evidence="1 2" id="KW-0732">Signal</keyword>
<dbReference type="SUPFAM" id="SSF49401">
    <property type="entry name" value="Bacterial adhesins"/>
    <property type="match status" value="1"/>
</dbReference>
<dbReference type="RefSeq" id="WP_140916215.1">
    <property type="nucleotide sequence ID" value="NZ_CP045720.1"/>
</dbReference>
<dbReference type="Pfam" id="PF05775">
    <property type="entry name" value="AfaD"/>
    <property type="match status" value="1"/>
</dbReference>
<sequence length="150" mass="16172">MMNRKRLYLIAAALLTVMASSAPAVAAGSPQLVLQMNHGLQAGAVRDGTKLGRGTLVSYDIHTGFQLRSDQAASGQQGGRYVLTGQQNPAHQLRVRLVPQQQVVTEMADMQVITVHTGEDRMVFDILADGDQRVKADTYSLNIAGQVVTQ</sequence>
<dbReference type="InterPro" id="IPR037028">
    <property type="entry name" value="Dr_adhesin_sf"/>
</dbReference>
<dbReference type="Proteomes" id="UP000315469">
    <property type="component" value="Unassembled WGS sequence"/>
</dbReference>
<evidence type="ECO:0000256" key="1">
    <source>
        <dbReference type="ARBA" id="ARBA00022729"/>
    </source>
</evidence>
<dbReference type="InterPro" id="IPR008966">
    <property type="entry name" value="Adhesion_dom_sf"/>
</dbReference>
<accession>A0ABY2ZGE7</accession>
<evidence type="ECO:0000313" key="4">
    <source>
        <dbReference type="Proteomes" id="UP000315469"/>
    </source>
</evidence>
<gene>
    <name evidence="3" type="ORF">FJW02_15535</name>
</gene>
<comment type="caution">
    <text evidence="3">The sequence shown here is derived from an EMBL/GenBank/DDBJ whole genome shotgun (WGS) entry which is preliminary data.</text>
</comment>
<dbReference type="GeneID" id="90520645"/>
<protein>
    <submittedName>
        <fullName evidence="3">Uncharacterized protein</fullName>
    </submittedName>
</protein>
<reference evidence="3 4" key="1">
    <citation type="submission" date="2019-06" db="EMBL/GenBank/DDBJ databases">
        <title>Taxogenomics and systematics of the genus Pantoea.</title>
        <authorList>
            <person name="Tambong J.T."/>
        </authorList>
    </citation>
    <scope>NUCLEOTIDE SEQUENCE [LARGE SCALE GENOMIC DNA]</scope>
    <source>
        <strain evidence="3 4">LMG 24197</strain>
    </source>
</reference>